<reference evidence="1" key="1">
    <citation type="journal article" date="2023" name="DNA Res.">
        <title>Chromosome-level genome assembly of Phrynocephalus forsythii using third-generation DNA sequencing and Hi-C analysis.</title>
        <authorList>
            <person name="Qi Y."/>
            <person name="Zhao W."/>
            <person name="Zhao Y."/>
            <person name="Niu C."/>
            <person name="Cao S."/>
            <person name="Zhang Y."/>
        </authorList>
    </citation>
    <scope>NUCLEOTIDE SEQUENCE</scope>
    <source>
        <tissue evidence="1">Muscle</tissue>
    </source>
</reference>
<protein>
    <submittedName>
        <fullName evidence="1">Uncharacterized protein</fullName>
    </submittedName>
</protein>
<dbReference type="AlphaFoldDB" id="A0A9Q0Y1S4"/>
<comment type="caution">
    <text evidence="1">The sequence shown here is derived from an EMBL/GenBank/DDBJ whole genome shotgun (WGS) entry which is preliminary data.</text>
</comment>
<evidence type="ECO:0000313" key="2">
    <source>
        <dbReference type="Proteomes" id="UP001142489"/>
    </source>
</evidence>
<accession>A0A9Q0Y1S4</accession>
<dbReference type="EMBL" id="JAPFRF010000003">
    <property type="protein sequence ID" value="KAJ7338352.1"/>
    <property type="molecule type" value="Genomic_DNA"/>
</dbReference>
<name>A0A9Q0Y1S4_9SAUR</name>
<dbReference type="Proteomes" id="UP001142489">
    <property type="component" value="Unassembled WGS sequence"/>
</dbReference>
<dbReference type="OrthoDB" id="418748at2759"/>
<keyword evidence="2" id="KW-1185">Reference proteome</keyword>
<evidence type="ECO:0000313" key="1">
    <source>
        <dbReference type="EMBL" id="KAJ7338352.1"/>
    </source>
</evidence>
<proteinExistence type="predicted"/>
<gene>
    <name evidence="1" type="ORF">JRQ81_011343</name>
</gene>
<organism evidence="1 2">
    <name type="scientific">Phrynocephalus forsythii</name>
    <dbReference type="NCBI Taxonomy" id="171643"/>
    <lineage>
        <taxon>Eukaryota</taxon>
        <taxon>Metazoa</taxon>
        <taxon>Chordata</taxon>
        <taxon>Craniata</taxon>
        <taxon>Vertebrata</taxon>
        <taxon>Euteleostomi</taxon>
        <taxon>Lepidosauria</taxon>
        <taxon>Squamata</taxon>
        <taxon>Bifurcata</taxon>
        <taxon>Unidentata</taxon>
        <taxon>Episquamata</taxon>
        <taxon>Toxicofera</taxon>
        <taxon>Iguania</taxon>
        <taxon>Acrodonta</taxon>
        <taxon>Agamidae</taxon>
        <taxon>Agaminae</taxon>
        <taxon>Phrynocephalus</taxon>
    </lineage>
</organism>
<sequence length="90" mass="10593">MTDPNEWDMIQINGIDLPRTEEVKYFGFMITPDRSLNHEVTSRTNDGWQKWQTTPSIMCDKKDQRPFKVKDLSHCRRSCCGLWIRMLAGS</sequence>